<organism evidence="1 2">
    <name type="scientific">Chitinophaga solisilvae</name>
    <dbReference type="NCBI Taxonomy" id="1233460"/>
    <lineage>
        <taxon>Bacteria</taxon>
        <taxon>Pseudomonadati</taxon>
        <taxon>Bacteroidota</taxon>
        <taxon>Chitinophagia</taxon>
        <taxon>Chitinophagales</taxon>
        <taxon>Chitinophagaceae</taxon>
        <taxon>Chitinophaga</taxon>
    </lineage>
</organism>
<dbReference type="PROSITE" id="PS51257">
    <property type="entry name" value="PROKAR_LIPOPROTEIN"/>
    <property type="match status" value="1"/>
</dbReference>
<dbReference type="AlphaFoldDB" id="A0A3S1JJZ9"/>
<dbReference type="InterPro" id="IPR037401">
    <property type="entry name" value="SnoaL-like"/>
</dbReference>
<name>A0A3S1JJZ9_9BACT</name>
<protein>
    <submittedName>
        <fullName evidence="1">Nuclear transport factor 2 family protein</fullName>
    </submittedName>
</protein>
<dbReference type="PANTHER" id="PTHR41252">
    <property type="entry name" value="BLR2505 PROTEIN"/>
    <property type="match status" value="1"/>
</dbReference>
<dbReference type="InterPro" id="IPR032710">
    <property type="entry name" value="NTF2-like_dom_sf"/>
</dbReference>
<keyword evidence="2" id="KW-1185">Reference proteome</keyword>
<dbReference type="SUPFAM" id="SSF54427">
    <property type="entry name" value="NTF2-like"/>
    <property type="match status" value="1"/>
</dbReference>
<comment type="caution">
    <text evidence="1">The sequence shown here is derived from an EMBL/GenBank/DDBJ whole genome shotgun (WGS) entry which is preliminary data.</text>
</comment>
<sequence length="145" mass="16508">MRTYLILLLPAMLTACVQPGGKISLANSNTHVVKEMYEAFNEHNWEKMAACYHDTAVFLDPSLGPAEVLHTRQQIADKYRELGKMFPDVHDEVKEMYGDKNHIIVEFVSSGTGPDGKKWSLPICTVFTVENGKITRDHTYYDEEK</sequence>
<proteinExistence type="predicted"/>
<dbReference type="Gene3D" id="3.10.450.50">
    <property type="match status" value="1"/>
</dbReference>
<dbReference type="Pfam" id="PF12680">
    <property type="entry name" value="SnoaL_2"/>
    <property type="match status" value="1"/>
</dbReference>
<dbReference type="PANTHER" id="PTHR41252:SF1">
    <property type="entry name" value="BLR2505 PROTEIN"/>
    <property type="match status" value="1"/>
</dbReference>
<dbReference type="Proteomes" id="UP000281028">
    <property type="component" value="Unassembled WGS sequence"/>
</dbReference>
<evidence type="ECO:0000313" key="2">
    <source>
        <dbReference type="Proteomes" id="UP000281028"/>
    </source>
</evidence>
<evidence type="ECO:0000313" key="1">
    <source>
        <dbReference type="EMBL" id="NSL86507.1"/>
    </source>
</evidence>
<dbReference type="EMBL" id="RIAR02000001">
    <property type="protein sequence ID" value="NSL86507.1"/>
    <property type="molecule type" value="Genomic_DNA"/>
</dbReference>
<dbReference type="CDD" id="cd00531">
    <property type="entry name" value="NTF2_like"/>
    <property type="match status" value="1"/>
</dbReference>
<reference evidence="1" key="1">
    <citation type="submission" date="2020-05" db="EMBL/GenBank/DDBJ databases">
        <title>Chitinophaga laudate sp. nov., isolated from a tropical peat swamp.</title>
        <authorList>
            <person name="Goh C.B.S."/>
            <person name="Lee M.S."/>
            <person name="Parimannan S."/>
            <person name="Pasbakhsh P."/>
            <person name="Yule C.M."/>
            <person name="Rajandas H."/>
            <person name="Loke S."/>
            <person name="Croft L."/>
            <person name="Tan J.B.L."/>
        </authorList>
    </citation>
    <scope>NUCLEOTIDE SEQUENCE</scope>
    <source>
        <strain evidence="1">Mgbs1</strain>
    </source>
</reference>
<gene>
    <name evidence="1" type="ORF">ECE50_006680</name>
</gene>
<accession>A0A3S1JJZ9</accession>
<dbReference type="OrthoDB" id="129343at2"/>